<dbReference type="Gene3D" id="1.10.10.60">
    <property type="entry name" value="Homeodomain-like"/>
    <property type="match status" value="1"/>
</dbReference>
<dbReference type="InterPro" id="IPR013324">
    <property type="entry name" value="RNA_pol_sigma_r3/r4-like"/>
</dbReference>
<dbReference type="AlphaFoldDB" id="A0A9X0PFV3"/>
<evidence type="ECO:0000313" key="1">
    <source>
        <dbReference type="EMBL" id="MBA8777000.1"/>
    </source>
</evidence>
<dbReference type="SUPFAM" id="SSF88659">
    <property type="entry name" value="Sigma3 and sigma4 domains of RNA polymerase sigma factors"/>
    <property type="match status" value="1"/>
</dbReference>
<evidence type="ECO:0000313" key="2">
    <source>
        <dbReference type="Proteomes" id="UP000524893"/>
    </source>
</evidence>
<keyword evidence="1" id="KW-0238">DNA-binding</keyword>
<sequence>MTNMLNSVNFEDYLNLSKKQREYIRIKNETNLSDKEIAVEINTPAPSISRWKTNDKFKAGLMAYQAHHLESAVPQALKTMINLLDAKSELVRFQASKDILDRTGYNPVEKQEISMQGAVTFNDDID</sequence>
<dbReference type="Proteomes" id="UP000524893">
    <property type="component" value="Unassembled WGS sequence"/>
</dbReference>
<dbReference type="EMBL" id="JABTCN010000029">
    <property type="protein sequence ID" value="MBA8777000.1"/>
    <property type="molecule type" value="Genomic_DNA"/>
</dbReference>
<proteinExistence type="predicted"/>
<reference evidence="1 2" key="1">
    <citation type="journal article" date="2020" name="Access Microbiol">
        <title>Isolation and genome sequencing of Staphylococcus schleiferi subspecies coagulans from Antarctic seals.</title>
        <authorList>
            <person name="Foster G."/>
            <person name="Robb A."/>
            <person name="Paterson G.K."/>
        </authorList>
    </citation>
    <scope>NUCLEOTIDE SEQUENCE [LARGE SCALE GENOMIC DNA]</scope>
    <source>
        <strain evidence="1 2">M615/02/4</strain>
    </source>
</reference>
<accession>A0A9X0PFV3</accession>
<protein>
    <submittedName>
        <fullName evidence="1">DNA-binding protein</fullName>
    </submittedName>
</protein>
<gene>
    <name evidence="1" type="ORF">HR081_08935</name>
</gene>
<dbReference type="RefSeq" id="WP_182280989.1">
    <property type="nucleotide sequence ID" value="NZ_JABTCN010000029.1"/>
</dbReference>
<comment type="caution">
    <text evidence="1">The sequence shown here is derived from an EMBL/GenBank/DDBJ whole genome shotgun (WGS) entry which is preliminary data.</text>
</comment>
<dbReference type="GO" id="GO:0003677">
    <property type="term" value="F:DNA binding"/>
    <property type="evidence" value="ECO:0007669"/>
    <property type="project" value="UniProtKB-KW"/>
</dbReference>
<name>A0A9X0PFV3_9STAP</name>
<organism evidence="1 2">
    <name type="scientific">Staphylococcus coagulans</name>
    <dbReference type="NCBI Taxonomy" id="74706"/>
    <lineage>
        <taxon>Bacteria</taxon>
        <taxon>Bacillati</taxon>
        <taxon>Bacillota</taxon>
        <taxon>Bacilli</taxon>
        <taxon>Bacillales</taxon>
        <taxon>Staphylococcaceae</taxon>
        <taxon>Staphylococcus</taxon>
    </lineage>
</organism>